<dbReference type="EMBL" id="MU250546">
    <property type="protein sequence ID" value="KAG7443283.1"/>
    <property type="molecule type" value="Genomic_DNA"/>
</dbReference>
<dbReference type="Proteomes" id="UP000812287">
    <property type="component" value="Unassembled WGS sequence"/>
</dbReference>
<dbReference type="AlphaFoldDB" id="A0A9P8APF4"/>
<evidence type="ECO:0000313" key="1">
    <source>
        <dbReference type="EMBL" id="KAG7443283.1"/>
    </source>
</evidence>
<organism evidence="1 2">
    <name type="scientific">Guyanagaster necrorhizus</name>
    <dbReference type="NCBI Taxonomy" id="856835"/>
    <lineage>
        <taxon>Eukaryota</taxon>
        <taxon>Fungi</taxon>
        <taxon>Dikarya</taxon>
        <taxon>Basidiomycota</taxon>
        <taxon>Agaricomycotina</taxon>
        <taxon>Agaricomycetes</taxon>
        <taxon>Agaricomycetidae</taxon>
        <taxon>Agaricales</taxon>
        <taxon>Marasmiineae</taxon>
        <taxon>Physalacriaceae</taxon>
        <taxon>Guyanagaster</taxon>
    </lineage>
</organism>
<proteinExistence type="predicted"/>
<reference evidence="1" key="1">
    <citation type="submission" date="2020-11" db="EMBL/GenBank/DDBJ databases">
        <title>Adaptations for nitrogen fixation in a non-lichenized fungal sporocarp promotes dispersal by wood-feeding termites.</title>
        <authorList>
            <consortium name="DOE Joint Genome Institute"/>
            <person name="Koch R.A."/>
            <person name="Yoon G."/>
            <person name="Arayal U."/>
            <person name="Lail K."/>
            <person name="Amirebrahimi M."/>
            <person name="Labutti K."/>
            <person name="Lipzen A."/>
            <person name="Riley R."/>
            <person name="Barry K."/>
            <person name="Henrissat B."/>
            <person name="Grigoriev I.V."/>
            <person name="Herr J.R."/>
            <person name="Aime M.C."/>
        </authorList>
    </citation>
    <scope>NUCLEOTIDE SEQUENCE</scope>
    <source>
        <strain evidence="1">MCA 3950</strain>
    </source>
</reference>
<sequence>MPRLNEKAASHFESFSDAKKLEHFFLRLEDLFDKCVVDDNEEKKKAVISYTDIKTEHQWKVLLSFAAGEKYDDFKSEDSDRDAILELKRLVHHYDIVQINDKKEHGVKQEEIESVLAVIKDFMEQQTSISTARRWLIEEHDYQMRERYPKILEGTGKLQSQNIVINAIDTSGLFYVSEGYSMLLQEK</sequence>
<name>A0A9P8APF4_9AGAR</name>
<keyword evidence="2" id="KW-1185">Reference proteome</keyword>
<dbReference type="GeneID" id="66106673"/>
<protein>
    <submittedName>
        <fullName evidence="1">Uncharacterized protein</fullName>
    </submittedName>
</protein>
<accession>A0A9P8APF4</accession>
<gene>
    <name evidence="1" type="ORF">BT62DRAFT_922063</name>
</gene>
<dbReference type="RefSeq" id="XP_043036783.1">
    <property type="nucleotide sequence ID" value="XM_043184376.1"/>
</dbReference>
<dbReference type="OrthoDB" id="2962718at2759"/>
<comment type="caution">
    <text evidence="1">The sequence shown here is derived from an EMBL/GenBank/DDBJ whole genome shotgun (WGS) entry which is preliminary data.</text>
</comment>
<evidence type="ECO:0000313" key="2">
    <source>
        <dbReference type="Proteomes" id="UP000812287"/>
    </source>
</evidence>